<reference evidence="2" key="1">
    <citation type="submission" date="2018-02" db="EMBL/GenBank/DDBJ databases">
        <title>Rhizophora mucronata_Transcriptome.</title>
        <authorList>
            <person name="Meera S.P."/>
            <person name="Sreeshan A."/>
            <person name="Augustine A."/>
        </authorList>
    </citation>
    <scope>NUCLEOTIDE SEQUENCE</scope>
    <source>
        <tissue evidence="2">Leaf</tissue>
    </source>
</reference>
<organism evidence="2">
    <name type="scientific">Rhizophora mucronata</name>
    <name type="common">Asiatic mangrove</name>
    <dbReference type="NCBI Taxonomy" id="61149"/>
    <lineage>
        <taxon>Eukaryota</taxon>
        <taxon>Viridiplantae</taxon>
        <taxon>Streptophyta</taxon>
        <taxon>Embryophyta</taxon>
        <taxon>Tracheophyta</taxon>
        <taxon>Spermatophyta</taxon>
        <taxon>Magnoliopsida</taxon>
        <taxon>eudicotyledons</taxon>
        <taxon>Gunneridae</taxon>
        <taxon>Pentapetalae</taxon>
        <taxon>rosids</taxon>
        <taxon>fabids</taxon>
        <taxon>Malpighiales</taxon>
        <taxon>Rhizophoraceae</taxon>
        <taxon>Rhizophora</taxon>
    </lineage>
</organism>
<dbReference type="EMBL" id="GGEC01068346">
    <property type="protein sequence ID" value="MBX48830.1"/>
    <property type="molecule type" value="Transcribed_RNA"/>
</dbReference>
<name>A0A2P2P289_RHIMU</name>
<evidence type="ECO:0000256" key="1">
    <source>
        <dbReference type="SAM" id="Phobius"/>
    </source>
</evidence>
<protein>
    <submittedName>
        <fullName evidence="2">Uncharacterized protein</fullName>
    </submittedName>
</protein>
<dbReference type="AlphaFoldDB" id="A0A2P2P289"/>
<keyword evidence="1" id="KW-0472">Membrane</keyword>
<keyword evidence="1" id="KW-0812">Transmembrane</keyword>
<feature type="transmembrane region" description="Helical" evidence="1">
    <location>
        <begin position="6"/>
        <end position="26"/>
    </location>
</feature>
<keyword evidence="1" id="KW-1133">Transmembrane helix</keyword>
<proteinExistence type="predicted"/>
<sequence length="50" mass="5638">MPINWIVLLSPTLFLQMILYLVPLFLSLSNSPLVAHSPQSFCRPLNPVCL</sequence>
<accession>A0A2P2P289</accession>
<evidence type="ECO:0000313" key="2">
    <source>
        <dbReference type="EMBL" id="MBX48830.1"/>
    </source>
</evidence>